<evidence type="ECO:0000256" key="4">
    <source>
        <dbReference type="ARBA" id="ARBA00022496"/>
    </source>
</evidence>
<evidence type="ECO:0000259" key="12">
    <source>
        <dbReference type="Pfam" id="PF07715"/>
    </source>
</evidence>
<feature type="non-terminal residue" evidence="13">
    <location>
        <position position="136"/>
    </location>
</feature>
<evidence type="ECO:0000313" key="13">
    <source>
        <dbReference type="EMBL" id="NDY43720.1"/>
    </source>
</evidence>
<dbReference type="SUPFAM" id="SSF56935">
    <property type="entry name" value="Porins"/>
    <property type="match status" value="1"/>
</dbReference>
<dbReference type="Gene3D" id="2.40.170.20">
    <property type="entry name" value="TonB-dependent receptor, beta-barrel domain"/>
    <property type="match status" value="1"/>
</dbReference>
<dbReference type="InterPro" id="IPR039426">
    <property type="entry name" value="TonB-dep_rcpt-like"/>
</dbReference>
<dbReference type="Proteomes" id="UP000469346">
    <property type="component" value="Unassembled WGS sequence"/>
</dbReference>
<organism evidence="13 14">
    <name type="scientific">Dissulfurirhabdus thermomarina</name>
    <dbReference type="NCBI Taxonomy" id="1765737"/>
    <lineage>
        <taxon>Bacteria</taxon>
        <taxon>Deltaproteobacteria</taxon>
        <taxon>Dissulfurirhabdaceae</taxon>
        <taxon>Dissulfurirhabdus</taxon>
    </lineage>
</organism>
<evidence type="ECO:0000256" key="1">
    <source>
        <dbReference type="ARBA" id="ARBA00004571"/>
    </source>
</evidence>
<keyword evidence="9 11" id="KW-0472">Membrane</keyword>
<keyword evidence="14" id="KW-1185">Reference proteome</keyword>
<keyword evidence="10 11" id="KW-0998">Cell outer membrane</keyword>
<keyword evidence="13" id="KW-0675">Receptor</keyword>
<evidence type="ECO:0000256" key="5">
    <source>
        <dbReference type="ARBA" id="ARBA00022692"/>
    </source>
</evidence>
<dbReference type="InterPro" id="IPR036942">
    <property type="entry name" value="Beta-barrel_TonB_sf"/>
</dbReference>
<dbReference type="RefSeq" id="WP_163300077.1">
    <property type="nucleotide sequence ID" value="NZ_JAAGRR010000327.1"/>
</dbReference>
<keyword evidence="3 11" id="KW-1134">Transmembrane beta strand</keyword>
<evidence type="ECO:0000256" key="7">
    <source>
        <dbReference type="ARBA" id="ARBA00023065"/>
    </source>
</evidence>
<dbReference type="GO" id="GO:0009279">
    <property type="term" value="C:cell outer membrane"/>
    <property type="evidence" value="ECO:0007669"/>
    <property type="project" value="UniProtKB-SubCell"/>
</dbReference>
<comment type="caution">
    <text evidence="13">The sequence shown here is derived from an EMBL/GenBank/DDBJ whole genome shotgun (WGS) entry which is preliminary data.</text>
</comment>
<dbReference type="PANTHER" id="PTHR32552:SF81">
    <property type="entry name" value="TONB-DEPENDENT OUTER MEMBRANE RECEPTOR"/>
    <property type="match status" value="1"/>
</dbReference>
<evidence type="ECO:0000256" key="3">
    <source>
        <dbReference type="ARBA" id="ARBA00022452"/>
    </source>
</evidence>
<dbReference type="Pfam" id="PF07715">
    <property type="entry name" value="Plug"/>
    <property type="match status" value="1"/>
</dbReference>
<evidence type="ECO:0000256" key="9">
    <source>
        <dbReference type="ARBA" id="ARBA00023136"/>
    </source>
</evidence>
<keyword evidence="6" id="KW-0408">Iron</keyword>
<sequence>ADSSDQEPTLKSVTVTATRREESLQKVPVAVSVIDGEQLERDNRNGVASIVQQVPSLNFRTGASNKDTSLFVRGVGTISTSPGVEPTVATVIDGVVYARPGQATLDLLDLERVEVLRGPQGTLFGKNASAGVLNIT</sequence>
<evidence type="ECO:0000256" key="8">
    <source>
        <dbReference type="ARBA" id="ARBA00023077"/>
    </source>
</evidence>
<evidence type="ECO:0000313" key="14">
    <source>
        <dbReference type="Proteomes" id="UP000469346"/>
    </source>
</evidence>
<dbReference type="InterPro" id="IPR012910">
    <property type="entry name" value="Plug_dom"/>
</dbReference>
<feature type="domain" description="TonB-dependent receptor plug" evidence="12">
    <location>
        <begin position="24"/>
        <end position="132"/>
    </location>
</feature>
<dbReference type="PROSITE" id="PS52016">
    <property type="entry name" value="TONB_DEPENDENT_REC_3"/>
    <property type="match status" value="1"/>
</dbReference>
<protein>
    <submittedName>
        <fullName evidence="13">TonB-dependent receptor</fullName>
    </submittedName>
</protein>
<reference evidence="13 14" key="1">
    <citation type="submission" date="2020-02" db="EMBL/GenBank/DDBJ databases">
        <title>Comparative genomics of sulfur disproportionating microorganisms.</title>
        <authorList>
            <person name="Ward L.M."/>
            <person name="Bertran E."/>
            <person name="Johnston D.T."/>
        </authorList>
    </citation>
    <scope>NUCLEOTIDE SEQUENCE [LARGE SCALE GENOMIC DNA]</scope>
    <source>
        <strain evidence="13 14">DSM 100025</strain>
    </source>
</reference>
<evidence type="ECO:0000256" key="6">
    <source>
        <dbReference type="ARBA" id="ARBA00023004"/>
    </source>
</evidence>
<gene>
    <name evidence="13" type="ORF">G3N55_12855</name>
</gene>
<accession>A0A6N9TTL0</accession>
<comment type="subcellular location">
    <subcellularLocation>
        <location evidence="1 11">Cell outer membrane</location>
        <topology evidence="1 11">Multi-pass membrane protein</topology>
    </subcellularLocation>
</comment>
<evidence type="ECO:0000256" key="11">
    <source>
        <dbReference type="PROSITE-ProRule" id="PRU01360"/>
    </source>
</evidence>
<comment type="similarity">
    <text evidence="11">Belongs to the TonB-dependent receptor family.</text>
</comment>
<keyword evidence="8" id="KW-0798">TonB box</keyword>
<evidence type="ECO:0000256" key="2">
    <source>
        <dbReference type="ARBA" id="ARBA00022448"/>
    </source>
</evidence>
<name>A0A6N9TTL0_DISTH</name>
<keyword evidence="2 11" id="KW-0813">Transport</keyword>
<keyword evidence="7" id="KW-0406">Ion transport</keyword>
<evidence type="ECO:0000256" key="10">
    <source>
        <dbReference type="ARBA" id="ARBA00023237"/>
    </source>
</evidence>
<dbReference type="AlphaFoldDB" id="A0A6N9TTL0"/>
<keyword evidence="5 11" id="KW-0812">Transmembrane</keyword>
<proteinExistence type="inferred from homology"/>
<dbReference type="GO" id="GO:0006826">
    <property type="term" value="P:iron ion transport"/>
    <property type="evidence" value="ECO:0007669"/>
    <property type="project" value="UniProtKB-KW"/>
</dbReference>
<keyword evidence="4" id="KW-0410">Iron transport</keyword>
<dbReference type="PANTHER" id="PTHR32552">
    <property type="entry name" value="FERRICHROME IRON RECEPTOR-RELATED"/>
    <property type="match status" value="1"/>
</dbReference>
<feature type="non-terminal residue" evidence="13">
    <location>
        <position position="1"/>
    </location>
</feature>
<dbReference type="EMBL" id="JAAGRR010000327">
    <property type="protein sequence ID" value="NDY43720.1"/>
    <property type="molecule type" value="Genomic_DNA"/>
</dbReference>